<dbReference type="PANTHER" id="PTHR15549">
    <property type="entry name" value="PAIRED IMMUNOGLOBULIN-LIKE TYPE 2 RECEPTOR"/>
    <property type="match status" value="1"/>
</dbReference>
<comment type="subcellular location">
    <subcellularLocation>
        <location evidence="1">Membrane</location>
        <topology evidence="1">Single-pass membrane protein</topology>
    </subcellularLocation>
</comment>
<feature type="region of interest" description="Disordered" evidence="5">
    <location>
        <begin position="340"/>
        <end position="385"/>
    </location>
</feature>
<evidence type="ECO:0000256" key="5">
    <source>
        <dbReference type="SAM" id="MobiDB-lite"/>
    </source>
</evidence>
<evidence type="ECO:0000313" key="7">
    <source>
        <dbReference type="EMBL" id="OCB91334.1"/>
    </source>
</evidence>
<proteinExistence type="predicted"/>
<evidence type="ECO:0000256" key="6">
    <source>
        <dbReference type="SAM" id="Phobius"/>
    </source>
</evidence>
<feature type="transmembrane region" description="Helical" evidence="6">
    <location>
        <begin position="87"/>
        <end position="111"/>
    </location>
</feature>
<feature type="compositionally biased region" description="Polar residues" evidence="5">
    <location>
        <begin position="435"/>
        <end position="455"/>
    </location>
</feature>
<feature type="compositionally biased region" description="Polar residues" evidence="5">
    <location>
        <begin position="340"/>
        <end position="353"/>
    </location>
</feature>
<dbReference type="AlphaFoldDB" id="A0A9Q5I4G9"/>
<evidence type="ECO:0000256" key="4">
    <source>
        <dbReference type="ARBA" id="ARBA00023136"/>
    </source>
</evidence>
<dbReference type="InterPro" id="IPR051694">
    <property type="entry name" value="Immunoregulatory_rcpt-like"/>
</dbReference>
<accession>A0A9Q5I4G9</accession>
<protein>
    <submittedName>
        <fullName evidence="7">Uncharacterized protein</fullName>
    </submittedName>
</protein>
<dbReference type="Proteomes" id="UP000757232">
    <property type="component" value="Unassembled WGS sequence"/>
</dbReference>
<feature type="compositionally biased region" description="Polar residues" evidence="5">
    <location>
        <begin position="366"/>
        <end position="385"/>
    </location>
</feature>
<feature type="region of interest" description="Disordered" evidence="5">
    <location>
        <begin position="430"/>
        <end position="483"/>
    </location>
</feature>
<feature type="region of interest" description="Disordered" evidence="5">
    <location>
        <begin position="1"/>
        <end position="25"/>
    </location>
</feature>
<dbReference type="PANTHER" id="PTHR15549:SF30">
    <property type="entry name" value="MID2 DOMAIN-CONTAINING PROTEIN"/>
    <property type="match status" value="1"/>
</dbReference>
<keyword evidence="3 6" id="KW-1133">Transmembrane helix</keyword>
<evidence type="ECO:0000256" key="2">
    <source>
        <dbReference type="ARBA" id="ARBA00022692"/>
    </source>
</evidence>
<name>A0A9Q5I4G9_SANBA</name>
<feature type="compositionally biased region" description="Basic and acidic residues" evidence="5">
    <location>
        <begin position="456"/>
        <end position="466"/>
    </location>
</feature>
<dbReference type="EMBL" id="LNZH02000093">
    <property type="protein sequence ID" value="OCB91334.1"/>
    <property type="molecule type" value="Genomic_DNA"/>
</dbReference>
<gene>
    <name evidence="7" type="ORF">A7U60_g1416</name>
</gene>
<evidence type="ECO:0000256" key="1">
    <source>
        <dbReference type="ARBA" id="ARBA00004167"/>
    </source>
</evidence>
<feature type="region of interest" description="Disordered" evidence="5">
    <location>
        <begin position="60"/>
        <end position="83"/>
    </location>
</feature>
<organism evidence="7 8">
    <name type="scientific">Sanghuangporus baumii</name>
    <name type="common">Phellinus baumii</name>
    <dbReference type="NCBI Taxonomy" id="108892"/>
    <lineage>
        <taxon>Eukaryota</taxon>
        <taxon>Fungi</taxon>
        <taxon>Dikarya</taxon>
        <taxon>Basidiomycota</taxon>
        <taxon>Agaricomycotina</taxon>
        <taxon>Agaricomycetes</taxon>
        <taxon>Hymenochaetales</taxon>
        <taxon>Hymenochaetaceae</taxon>
        <taxon>Sanghuangporus</taxon>
    </lineage>
</organism>
<dbReference type="GO" id="GO:0071944">
    <property type="term" value="C:cell periphery"/>
    <property type="evidence" value="ECO:0007669"/>
    <property type="project" value="UniProtKB-ARBA"/>
</dbReference>
<dbReference type="OrthoDB" id="2670057at2759"/>
<keyword evidence="8" id="KW-1185">Reference proteome</keyword>
<dbReference type="GO" id="GO:0016020">
    <property type="term" value="C:membrane"/>
    <property type="evidence" value="ECO:0007669"/>
    <property type="project" value="UniProtKB-SubCell"/>
</dbReference>
<sequence>MPEGKMHRVHHRQITSIPPTPSGSAFTGAATLEDTSNIITASLLVDSTATGDPVGLQTTISISPTSSPSSLATSSTSLASESESDSISVGTVVGICVGVFAGLAVLILLAYRYVSRGRVSSPKGSGKEGERRKSGRELWVKMEEHDGDGSYEKYAIKRTTMNSISPSDGTGTTTVGRSITVKSAKSAKTFKSLGYGTNLGLAETFKTPDLPPQLEFTDSDIGTGQIRRSFVGNAVSTAPFARVENPPISWDGETVGEKQSYLSLKSGSGSVQYATVTGPVSPQMVVSHQTPPAVQTQIPQWERAEVVSPDGAEAYGGVDEPRHPYAMRFSQETVRNLLVQPQSASQGQTQTENPFGDQNPFDDPASRSTPAISGTSDSESFFTTKSDLTTRTGAFAAATATATHHERMDSNERAMASLIAALNITQEEARERLSAASTPTPRESTASGYSLGLQSDESKVSLDEASFKQFPLPPTDIKRRPAS</sequence>
<comment type="caution">
    <text evidence="7">The sequence shown here is derived from an EMBL/GenBank/DDBJ whole genome shotgun (WGS) entry which is preliminary data.</text>
</comment>
<feature type="compositionally biased region" description="Polar residues" evidence="5">
    <location>
        <begin position="14"/>
        <end position="25"/>
    </location>
</feature>
<reference evidence="7" key="1">
    <citation type="submission" date="2016-06" db="EMBL/GenBank/DDBJ databases">
        <title>Draft Genome sequence of the fungus Inonotus baumii.</title>
        <authorList>
            <person name="Zhu H."/>
            <person name="Lin W."/>
        </authorList>
    </citation>
    <scope>NUCLEOTIDE SEQUENCE</scope>
    <source>
        <strain evidence="7">821</strain>
    </source>
</reference>
<keyword evidence="4 6" id="KW-0472">Membrane</keyword>
<evidence type="ECO:0000313" key="8">
    <source>
        <dbReference type="Proteomes" id="UP000757232"/>
    </source>
</evidence>
<evidence type="ECO:0000256" key="3">
    <source>
        <dbReference type="ARBA" id="ARBA00022989"/>
    </source>
</evidence>
<keyword evidence="2 6" id="KW-0812">Transmembrane</keyword>